<dbReference type="PROSITE" id="PS00671">
    <property type="entry name" value="D_2_HYDROXYACID_DH_3"/>
    <property type="match status" value="1"/>
</dbReference>
<keyword evidence="2 4" id="KW-0560">Oxidoreductase</keyword>
<comment type="similarity">
    <text evidence="1 4">Belongs to the D-isomer specific 2-hydroxyacid dehydrogenase family.</text>
</comment>
<dbReference type="PANTHER" id="PTHR43761">
    <property type="entry name" value="D-ISOMER SPECIFIC 2-HYDROXYACID DEHYDROGENASE FAMILY PROTEIN (AFU_ORTHOLOGUE AFUA_1G13630)"/>
    <property type="match status" value="1"/>
</dbReference>
<dbReference type="SUPFAM" id="SSF52283">
    <property type="entry name" value="Formate/glycerate dehydrogenase catalytic domain-like"/>
    <property type="match status" value="1"/>
</dbReference>
<feature type="domain" description="D-isomer specific 2-hydroxyacid dehydrogenase catalytic" evidence="5">
    <location>
        <begin position="17"/>
        <end position="312"/>
    </location>
</feature>
<dbReference type="InterPro" id="IPR029753">
    <property type="entry name" value="D-isomer_DH_CS"/>
</dbReference>
<dbReference type="STRING" id="1079859.SAMN04515674_11911"/>
<dbReference type="GO" id="GO:0051287">
    <property type="term" value="F:NAD binding"/>
    <property type="evidence" value="ECO:0007669"/>
    <property type="project" value="InterPro"/>
</dbReference>
<dbReference type="CDD" id="cd12162">
    <property type="entry name" value="2-Hacid_dh_4"/>
    <property type="match status" value="1"/>
</dbReference>
<proteinExistence type="inferred from homology"/>
<feature type="domain" description="D-isomer specific 2-hydroxyacid dehydrogenase NAD-binding" evidence="6">
    <location>
        <begin position="106"/>
        <end position="283"/>
    </location>
</feature>
<dbReference type="InterPro" id="IPR006140">
    <property type="entry name" value="D-isomer_DH_NAD-bd"/>
</dbReference>
<dbReference type="InterPro" id="IPR006139">
    <property type="entry name" value="D-isomer_2_OHA_DH_cat_dom"/>
</dbReference>
<evidence type="ECO:0000256" key="2">
    <source>
        <dbReference type="ARBA" id="ARBA00023002"/>
    </source>
</evidence>
<dbReference type="GO" id="GO:0016616">
    <property type="term" value="F:oxidoreductase activity, acting on the CH-OH group of donors, NAD or NADP as acceptor"/>
    <property type="evidence" value="ECO:0007669"/>
    <property type="project" value="InterPro"/>
</dbReference>
<evidence type="ECO:0000256" key="1">
    <source>
        <dbReference type="ARBA" id="ARBA00005854"/>
    </source>
</evidence>
<evidence type="ECO:0000313" key="7">
    <source>
        <dbReference type="EMBL" id="SFQ43970.1"/>
    </source>
</evidence>
<dbReference type="RefSeq" id="WP_092019498.1">
    <property type="nucleotide sequence ID" value="NZ_FOXH01000019.1"/>
</dbReference>
<evidence type="ECO:0000313" key="8">
    <source>
        <dbReference type="Proteomes" id="UP000199306"/>
    </source>
</evidence>
<dbReference type="Gene3D" id="3.40.50.720">
    <property type="entry name" value="NAD(P)-binding Rossmann-like Domain"/>
    <property type="match status" value="2"/>
</dbReference>
<reference evidence="7 8" key="1">
    <citation type="submission" date="2016-10" db="EMBL/GenBank/DDBJ databases">
        <authorList>
            <person name="de Groot N.N."/>
        </authorList>
    </citation>
    <scope>NUCLEOTIDE SEQUENCE [LARGE SCALE GENOMIC DNA]</scope>
    <source>
        <strain evidence="8">E92,LMG 26720,CCM 7988</strain>
    </source>
</reference>
<evidence type="ECO:0000256" key="3">
    <source>
        <dbReference type="ARBA" id="ARBA00023027"/>
    </source>
</evidence>
<dbReference type="OrthoDB" id="1522997at2"/>
<dbReference type="InterPro" id="IPR050418">
    <property type="entry name" value="D-iso_2-hydroxyacid_DH_PdxB"/>
</dbReference>
<keyword evidence="3" id="KW-0520">NAD</keyword>
<dbReference type="PROSITE" id="PS00670">
    <property type="entry name" value="D_2_HYDROXYACID_DH_2"/>
    <property type="match status" value="1"/>
</dbReference>
<organism evidence="7 8">
    <name type="scientific">Pseudarcicella hirudinis</name>
    <dbReference type="NCBI Taxonomy" id="1079859"/>
    <lineage>
        <taxon>Bacteria</taxon>
        <taxon>Pseudomonadati</taxon>
        <taxon>Bacteroidota</taxon>
        <taxon>Cytophagia</taxon>
        <taxon>Cytophagales</taxon>
        <taxon>Flectobacillaceae</taxon>
        <taxon>Pseudarcicella</taxon>
    </lineage>
</organism>
<accession>A0A1I5YIH7</accession>
<dbReference type="AlphaFoldDB" id="A0A1I5YIH7"/>
<dbReference type="Pfam" id="PF02826">
    <property type="entry name" value="2-Hacid_dh_C"/>
    <property type="match status" value="1"/>
</dbReference>
<keyword evidence="8" id="KW-1185">Reference proteome</keyword>
<evidence type="ECO:0000259" key="5">
    <source>
        <dbReference type="Pfam" id="PF00389"/>
    </source>
</evidence>
<gene>
    <name evidence="7" type="ORF">SAMN04515674_11911</name>
</gene>
<dbReference type="PROSITE" id="PS00065">
    <property type="entry name" value="D_2_HYDROXYACID_DH_1"/>
    <property type="match status" value="1"/>
</dbReference>
<name>A0A1I5YIH7_9BACT</name>
<dbReference type="Pfam" id="PF00389">
    <property type="entry name" value="2-Hacid_dh"/>
    <property type="match status" value="1"/>
</dbReference>
<evidence type="ECO:0000256" key="4">
    <source>
        <dbReference type="RuleBase" id="RU003719"/>
    </source>
</evidence>
<dbReference type="Proteomes" id="UP000199306">
    <property type="component" value="Unassembled WGS sequence"/>
</dbReference>
<sequence length="313" mass="34203">MKIVILDGYTLHSNDLSYEIFNQFGEVVYYDRTPVENIVERCKEASIVITNKVPFSGETLRQLPDLKLIAVAATGYNVIDMQAARQQVTVCNVPAYGTDSVAQHSIALLLELSNHVGKNAVSVAKGEWVTASDWSYSLSPIIELAGKTMGIVGLGKIGEKTAQIANAFGMKVIFHNRTPKQSPYADYTSLEAVFSQSDFISLNCPLTPENNQFVNLSLLSSMKAGAFLINASRGQLINEADLVKALNEGIIAGAALDVLSTEPPQASNPLLSAKNCLITPHNAWISFEARQRIVYTLVENIRAFQEERPINIV</sequence>
<dbReference type="FunFam" id="3.40.50.720:FF:000203">
    <property type="entry name" value="D-3-phosphoglycerate dehydrogenase (SerA)"/>
    <property type="match status" value="1"/>
</dbReference>
<protein>
    <submittedName>
        <fullName evidence="7">Glycerate dehydrogenase</fullName>
    </submittedName>
</protein>
<dbReference type="EMBL" id="FOXH01000019">
    <property type="protein sequence ID" value="SFQ43970.1"/>
    <property type="molecule type" value="Genomic_DNA"/>
</dbReference>
<dbReference type="InterPro" id="IPR036291">
    <property type="entry name" value="NAD(P)-bd_dom_sf"/>
</dbReference>
<dbReference type="PANTHER" id="PTHR43761:SF1">
    <property type="entry name" value="D-ISOMER SPECIFIC 2-HYDROXYACID DEHYDROGENASE CATALYTIC DOMAIN-CONTAINING PROTEIN-RELATED"/>
    <property type="match status" value="1"/>
</dbReference>
<dbReference type="SUPFAM" id="SSF51735">
    <property type="entry name" value="NAD(P)-binding Rossmann-fold domains"/>
    <property type="match status" value="1"/>
</dbReference>
<evidence type="ECO:0000259" key="6">
    <source>
        <dbReference type="Pfam" id="PF02826"/>
    </source>
</evidence>
<dbReference type="InterPro" id="IPR029752">
    <property type="entry name" value="D-isomer_DH_CS1"/>
</dbReference>